<evidence type="ECO:0000256" key="1">
    <source>
        <dbReference type="ARBA" id="ARBA00022603"/>
    </source>
</evidence>
<accession>A0A1E3QUL2</accession>
<dbReference type="STRING" id="984486.A0A1E3QUL2"/>
<proteinExistence type="inferred from homology"/>
<dbReference type="EMBL" id="KV454428">
    <property type="protein sequence ID" value="ODQ81254.1"/>
    <property type="molecule type" value="Genomic_DNA"/>
</dbReference>
<dbReference type="InterPro" id="IPR029063">
    <property type="entry name" value="SAM-dependent_MTases_sf"/>
</dbReference>
<evidence type="ECO:0000256" key="3">
    <source>
        <dbReference type="ARBA" id="ARBA00022691"/>
    </source>
</evidence>
<dbReference type="HAMAP" id="MF_03044">
    <property type="entry name" value="BMT2"/>
    <property type="match status" value="1"/>
</dbReference>
<reference evidence="6" key="1">
    <citation type="submission" date="2016-05" db="EMBL/GenBank/DDBJ databases">
        <title>Comparative genomics of biotechnologically important yeasts.</title>
        <authorList>
            <consortium name="DOE Joint Genome Institute"/>
            <person name="Riley R."/>
            <person name="Haridas S."/>
            <person name="Wolfe K.H."/>
            <person name="Lopes M.R."/>
            <person name="Hittinger C.T."/>
            <person name="Goker M."/>
            <person name="Salamov A."/>
            <person name="Wisecaver J."/>
            <person name="Long T.M."/>
            <person name="Aerts A.L."/>
            <person name="Barry K."/>
            <person name="Choi C."/>
            <person name="Clum A."/>
            <person name="Coughlan A.Y."/>
            <person name="Deshpande S."/>
            <person name="Douglass A.P."/>
            <person name="Hanson S.J."/>
            <person name="Klenk H.-P."/>
            <person name="Labutti K."/>
            <person name="Lapidus A."/>
            <person name="Lindquist E."/>
            <person name="Lipzen A."/>
            <person name="Meier-Kolthoff J.P."/>
            <person name="Ohm R.A."/>
            <person name="Otillar R.P."/>
            <person name="Pangilinan J."/>
            <person name="Peng Y."/>
            <person name="Rokas A."/>
            <person name="Rosa C.A."/>
            <person name="Scheuner C."/>
            <person name="Sibirny A.A."/>
            <person name="Slot J.C."/>
            <person name="Stielow J.B."/>
            <person name="Sun H."/>
            <person name="Kurtzman C.P."/>
            <person name="Blackwell M."/>
            <person name="Grigoriev I.V."/>
            <person name="Jeffries T.W."/>
        </authorList>
    </citation>
    <scope>NUCLEOTIDE SEQUENCE [LARGE SCALE GENOMIC DNA]</scope>
    <source>
        <strain evidence="6">NRRL Y-12698</strain>
    </source>
</reference>
<comment type="similarity">
    <text evidence="4">Belongs to the BMT2 family.</text>
</comment>
<protein>
    <recommendedName>
        <fullName evidence="4">25S rRNA adenine-N(1) methyltransferase</fullName>
        <ecNumber evidence="4">2.1.1.-</ecNumber>
    </recommendedName>
</protein>
<evidence type="ECO:0000256" key="4">
    <source>
        <dbReference type="HAMAP-Rule" id="MF_03044"/>
    </source>
</evidence>
<dbReference type="GeneID" id="30149980"/>
<comment type="subcellular location">
    <subcellularLocation>
        <location evidence="4">Nucleus</location>
        <location evidence="4">Nucleolus</location>
    </subcellularLocation>
</comment>
<keyword evidence="3 4" id="KW-0949">S-adenosyl-L-methionine</keyword>
<dbReference type="AlphaFoldDB" id="A0A1E3QUL2"/>
<gene>
    <name evidence="4" type="primary">BMT2</name>
    <name evidence="5" type="ORF">BABINDRAFT_47110</name>
</gene>
<evidence type="ECO:0000313" key="5">
    <source>
        <dbReference type="EMBL" id="ODQ81254.1"/>
    </source>
</evidence>
<comment type="function">
    <text evidence="4">S-adenosyl-L-methionine-dependent methyltransferase that specifically methylates the N(1) position of an adenine present in helix 65 in 25S rRNA.</text>
</comment>
<dbReference type="RefSeq" id="XP_018986582.1">
    <property type="nucleotide sequence ID" value="XM_019132127.1"/>
</dbReference>
<feature type="binding site" evidence="4">
    <location>
        <position position="166"/>
    </location>
    <ligand>
        <name>S-adenosyl-L-methionine</name>
        <dbReference type="ChEBI" id="CHEBI:59789"/>
    </ligand>
</feature>
<sequence length="329" mass="37177">MPAKRRITPKRCKSITGADRAPRGIKPQKARALIRGFHVLQKHRTSIFKKLSEQFGESVTEENYLKCLKTSPNVDRSLTKVYARSIELYQPTDEVMIVDNKLDARALVVLLGNIDAEIAKKGGIGAYQTASTQGQNGKRGGDSSKKLMEWIGKKQQPVKPTALEIGCLSSQNVISTCNFFSNVVRIDLRSQEPGILEQDFMKRPLPKSDKEKVNLISCSLVLNFVPSPKDRGEMLKRFTKFLLPPMEGLLSALFMVLPLPCVANSRYCNQETFKEILGSLGFSVKEYHEATKVAYWLFEWNGETRFRKKFSKKEIHSGGKRNNFCIVLE</sequence>
<keyword evidence="4" id="KW-0539">Nucleus</keyword>
<evidence type="ECO:0000256" key="2">
    <source>
        <dbReference type="ARBA" id="ARBA00022679"/>
    </source>
</evidence>
<dbReference type="OrthoDB" id="5954793at2759"/>
<feature type="binding site" evidence="4">
    <location>
        <position position="187"/>
    </location>
    <ligand>
        <name>S-adenosyl-L-methionine</name>
        <dbReference type="ChEBI" id="CHEBI:59789"/>
    </ligand>
</feature>
<dbReference type="EC" id="2.1.1.-" evidence="4"/>
<dbReference type="SUPFAM" id="SSF53335">
    <property type="entry name" value="S-adenosyl-L-methionine-dependent methyltransferases"/>
    <property type="match status" value="1"/>
</dbReference>
<keyword evidence="2 4" id="KW-0808">Transferase</keyword>
<dbReference type="PANTHER" id="PTHR21008:SF1">
    <property type="entry name" value="25S RRNA (ADENINE(2142)-N(1))-METHYLTRANSFERASE"/>
    <property type="match status" value="1"/>
</dbReference>
<dbReference type="PANTHER" id="PTHR21008">
    <property type="entry name" value="S-ADENOSYLMETHIONINE SENSOR UPSTREAM OF MTORC1-RELATED"/>
    <property type="match status" value="1"/>
</dbReference>
<keyword evidence="6" id="KW-1185">Reference proteome</keyword>
<dbReference type="Pfam" id="PF11968">
    <property type="entry name" value="Bmt2"/>
    <property type="match status" value="1"/>
</dbReference>
<keyword evidence="1 4" id="KW-0489">Methyltransferase</keyword>
<dbReference type="InterPro" id="IPR021867">
    <property type="entry name" value="Bmt2/SAMTOR"/>
</dbReference>
<organism evidence="5 6">
    <name type="scientific">Babjeviella inositovora NRRL Y-12698</name>
    <dbReference type="NCBI Taxonomy" id="984486"/>
    <lineage>
        <taxon>Eukaryota</taxon>
        <taxon>Fungi</taxon>
        <taxon>Dikarya</taxon>
        <taxon>Ascomycota</taxon>
        <taxon>Saccharomycotina</taxon>
        <taxon>Pichiomycetes</taxon>
        <taxon>Serinales incertae sedis</taxon>
        <taxon>Babjeviella</taxon>
    </lineage>
</organism>
<dbReference type="GO" id="GO:0016433">
    <property type="term" value="F:rRNA (adenine) methyltransferase activity"/>
    <property type="evidence" value="ECO:0007669"/>
    <property type="project" value="UniProtKB-UniRule"/>
</dbReference>
<dbReference type="GO" id="GO:0005730">
    <property type="term" value="C:nucleolus"/>
    <property type="evidence" value="ECO:0007669"/>
    <property type="project" value="UniProtKB-SubCell"/>
</dbReference>
<dbReference type="Proteomes" id="UP000094336">
    <property type="component" value="Unassembled WGS sequence"/>
</dbReference>
<evidence type="ECO:0000313" key="6">
    <source>
        <dbReference type="Proteomes" id="UP000094336"/>
    </source>
</evidence>
<name>A0A1E3QUL2_9ASCO</name>